<evidence type="ECO:0000313" key="2">
    <source>
        <dbReference type="Proteomes" id="UP000584374"/>
    </source>
</evidence>
<sequence length="152" mass="17032">MSQPIICEVCNLALDAFTNEDGVTYLHTISDAMDGKDINHEPVPIQAPVDWRGHCDFCTGEVPKFLVPARDFTTPNTPNGFSTGDWAACEWCALLIGTDRWQSVVKRAMNHFQQRMGVPMPLESRVNIWTLYRKLAENITGPIRPIESEGAK</sequence>
<comment type="caution">
    <text evidence="1">The sequence shown here is derived from an EMBL/GenBank/DDBJ whole genome shotgun (WGS) entry which is preliminary data.</text>
</comment>
<name>A0A840PXH3_9PSEU</name>
<dbReference type="RefSeq" id="WP_184726404.1">
    <property type="nucleotide sequence ID" value="NZ_JACHIW010000001.1"/>
</dbReference>
<reference evidence="1 2" key="1">
    <citation type="submission" date="2020-08" db="EMBL/GenBank/DDBJ databases">
        <title>Sequencing the genomes of 1000 actinobacteria strains.</title>
        <authorList>
            <person name="Klenk H.-P."/>
        </authorList>
    </citation>
    <scope>NUCLEOTIDE SEQUENCE [LARGE SCALE GENOMIC DNA]</scope>
    <source>
        <strain evidence="1 2">DSM 45584</strain>
    </source>
</reference>
<accession>A0A840PXH3</accession>
<gene>
    <name evidence="1" type="ORF">BJ970_002516</name>
</gene>
<keyword evidence="2" id="KW-1185">Reference proteome</keyword>
<dbReference type="Proteomes" id="UP000584374">
    <property type="component" value="Unassembled WGS sequence"/>
</dbReference>
<evidence type="ECO:0000313" key="1">
    <source>
        <dbReference type="EMBL" id="MBB5154982.1"/>
    </source>
</evidence>
<dbReference type="AlphaFoldDB" id="A0A840PXH3"/>
<dbReference type="EMBL" id="JACHIW010000001">
    <property type="protein sequence ID" value="MBB5154982.1"/>
    <property type="molecule type" value="Genomic_DNA"/>
</dbReference>
<organism evidence="1 2">
    <name type="scientific">Saccharopolyspora phatthalungensis</name>
    <dbReference type="NCBI Taxonomy" id="664693"/>
    <lineage>
        <taxon>Bacteria</taxon>
        <taxon>Bacillati</taxon>
        <taxon>Actinomycetota</taxon>
        <taxon>Actinomycetes</taxon>
        <taxon>Pseudonocardiales</taxon>
        <taxon>Pseudonocardiaceae</taxon>
        <taxon>Saccharopolyspora</taxon>
    </lineage>
</organism>
<proteinExistence type="predicted"/>
<protein>
    <submittedName>
        <fullName evidence="1">Uncharacterized protein</fullName>
    </submittedName>
</protein>